<comment type="caution">
    <text evidence="3">The sequence shown here is derived from an EMBL/GenBank/DDBJ whole genome shotgun (WGS) entry which is preliminary data.</text>
</comment>
<feature type="domain" description="DUF7924" evidence="2">
    <location>
        <begin position="39"/>
        <end position="217"/>
    </location>
</feature>
<organism evidence="3 4">
    <name type="scientific">Diatrype stigma</name>
    <dbReference type="NCBI Taxonomy" id="117547"/>
    <lineage>
        <taxon>Eukaryota</taxon>
        <taxon>Fungi</taxon>
        <taxon>Dikarya</taxon>
        <taxon>Ascomycota</taxon>
        <taxon>Pezizomycotina</taxon>
        <taxon>Sordariomycetes</taxon>
        <taxon>Xylariomycetidae</taxon>
        <taxon>Xylariales</taxon>
        <taxon>Diatrypaceae</taxon>
        <taxon>Diatrype</taxon>
    </lineage>
</organism>
<accession>A0AAN9YJ54</accession>
<protein>
    <recommendedName>
        <fullName evidence="2">DUF7924 domain-containing protein</fullName>
    </recommendedName>
</protein>
<keyword evidence="4" id="KW-1185">Reference proteome</keyword>
<dbReference type="Pfam" id="PF25545">
    <property type="entry name" value="DUF7924"/>
    <property type="match status" value="1"/>
</dbReference>
<evidence type="ECO:0000313" key="3">
    <source>
        <dbReference type="EMBL" id="KAK7744320.1"/>
    </source>
</evidence>
<sequence length="253" mass="28119">MGVSRPSTKTITTAAPTEKISELWMVPRQHMSFAFARNLSDLKNLHFKVSAVPGGKSDDTRVSQPRPDVTYGYSQQGSFSDSQYEESYHMNPRYGEVGQKLSFPFLIAEFKGTDGSIPVALNQCLGGSATCVNVVKGLNRLASEYGVDPVDSTAFSIAANGYVAFVYVTWEDGELFWQQQLRSFVLSEEDSIEKLKDLIMSILIWGHETRLPAIRATLDKITEARLKSEESNAKKREHSPEAESSNKRGKSHS</sequence>
<name>A0AAN9YJ54_9PEZI</name>
<dbReference type="EMBL" id="JAKJXP020000123">
    <property type="protein sequence ID" value="KAK7744320.1"/>
    <property type="molecule type" value="Genomic_DNA"/>
</dbReference>
<dbReference type="PANTHER" id="PTHR42470:SF1">
    <property type="entry name" value="VAST DOMAIN-CONTAINING PROTEIN"/>
    <property type="match status" value="1"/>
</dbReference>
<evidence type="ECO:0000259" key="2">
    <source>
        <dbReference type="Pfam" id="PF25545"/>
    </source>
</evidence>
<proteinExistence type="predicted"/>
<dbReference type="InterPro" id="IPR057684">
    <property type="entry name" value="DUF7924"/>
</dbReference>
<dbReference type="PANTHER" id="PTHR42470">
    <property type="entry name" value="VAST DOMAIN-CONTAINING PROTEIN"/>
    <property type="match status" value="1"/>
</dbReference>
<gene>
    <name evidence="3" type="ORF">SLS62_010278</name>
</gene>
<evidence type="ECO:0000256" key="1">
    <source>
        <dbReference type="SAM" id="MobiDB-lite"/>
    </source>
</evidence>
<evidence type="ECO:0000313" key="4">
    <source>
        <dbReference type="Proteomes" id="UP001320420"/>
    </source>
</evidence>
<dbReference type="Proteomes" id="UP001320420">
    <property type="component" value="Unassembled WGS sequence"/>
</dbReference>
<dbReference type="AlphaFoldDB" id="A0AAN9YJ54"/>
<feature type="region of interest" description="Disordered" evidence="1">
    <location>
        <begin position="226"/>
        <end position="253"/>
    </location>
</feature>
<feature type="compositionally biased region" description="Basic and acidic residues" evidence="1">
    <location>
        <begin position="226"/>
        <end position="246"/>
    </location>
</feature>
<reference evidence="3 4" key="1">
    <citation type="submission" date="2024-02" db="EMBL/GenBank/DDBJ databases">
        <title>De novo assembly and annotation of 12 fungi associated with fruit tree decline syndrome in Ontario, Canada.</title>
        <authorList>
            <person name="Sulman M."/>
            <person name="Ellouze W."/>
            <person name="Ilyukhin E."/>
        </authorList>
    </citation>
    <scope>NUCLEOTIDE SEQUENCE [LARGE SCALE GENOMIC DNA]</scope>
    <source>
        <strain evidence="3 4">M11/M66-122</strain>
    </source>
</reference>